<evidence type="ECO:0000313" key="1">
    <source>
        <dbReference type="EMBL" id="PHG56799.1"/>
    </source>
</evidence>
<evidence type="ECO:0000313" key="2">
    <source>
        <dbReference type="Proteomes" id="UP000222503"/>
    </source>
</evidence>
<name>A0A2C5G5Y6_9BACI</name>
<dbReference type="AlphaFoldDB" id="A0A2C5G5Y6"/>
<reference evidence="1 2" key="1">
    <citation type="submission" date="2017-09" db="EMBL/GenBank/DDBJ databases">
        <title>Large-scale bioinformatics analysis of Bacillus genomes uncovers conserved roles of natural products in bacterial physiology.</title>
        <authorList>
            <consortium name="Agbiome Team Llc"/>
            <person name="Bleich R.M."/>
            <person name="Grubbs K.J."/>
            <person name="Santa Maria K.C."/>
            <person name="Allen S.E."/>
            <person name="Farag S."/>
            <person name="Shank E.A."/>
            <person name="Bowers A."/>
        </authorList>
    </citation>
    <scope>NUCLEOTIDE SEQUENCE [LARGE SCALE GENOMIC DNA]</scope>
    <source>
        <strain evidence="1 2">AFS029838</strain>
    </source>
</reference>
<proteinExistence type="predicted"/>
<dbReference type="EMBL" id="NUUQ01000060">
    <property type="protein sequence ID" value="PHG56799.1"/>
    <property type="molecule type" value="Genomic_DNA"/>
</dbReference>
<sequence length="124" mass="14631">MRRHLRLNHKLEQSYIQILLIYDPEGNTLNFSQLCEITINKNPAYPVESKDKKMPVSIQIRQVNKEFTLLFIARTLFLFHHLQAKIFIYTLNKNFIFLPLVICKGLSSLTFTQICNITYLNKVD</sequence>
<protein>
    <submittedName>
        <fullName evidence="1">Uncharacterized protein</fullName>
    </submittedName>
</protein>
<dbReference type="Proteomes" id="UP000222503">
    <property type="component" value="Unassembled WGS sequence"/>
</dbReference>
<gene>
    <name evidence="1" type="ORF">COI65_24910</name>
</gene>
<comment type="caution">
    <text evidence="1">The sequence shown here is derived from an EMBL/GenBank/DDBJ whole genome shotgun (WGS) entry which is preliminary data.</text>
</comment>
<organism evidence="1 2">
    <name type="scientific">Bacillus wiedmannii</name>
    <dbReference type="NCBI Taxonomy" id="1890302"/>
    <lineage>
        <taxon>Bacteria</taxon>
        <taxon>Bacillati</taxon>
        <taxon>Bacillota</taxon>
        <taxon>Bacilli</taxon>
        <taxon>Bacillales</taxon>
        <taxon>Bacillaceae</taxon>
        <taxon>Bacillus</taxon>
        <taxon>Bacillus cereus group</taxon>
    </lineage>
</organism>
<accession>A0A2C5G5Y6</accession>